<sequence>MDTEPLEYQFKPFVFTLKDKTQPPVDRPLPKVDHNIACNNDFIFSYACGHSLQPLVNVGVTLGTEHVEGSLWKYNFIAGLWENITCRNFPGSLKFNSVLLSGSIIFIHGGKGIRYHNQSKYQTFIGDLSNEHNENGVEFEEIHCTDGIPKNGYGQPIIIDGQYLYSVNGVAEHEHEMDVYRLDLSTKKWKLLYEARGWHADTTYKFKHEVAYYNKKIYMFGGVHFPSTNTNAITGYMNMFQKIHIFDLSSNTWQYSQTVPDCQNSFCYPVNRIHHAWVQCVVQKEFVYMSGGYNGVKSFNDIWRFNLATLEWCLLKSFFLREPTYFHSMTITPAGQLYYYDGVVCKTHLYSYSISPNDNIQCAWISVPKLHAICWDAMLYYFKNQMLKSSFEDLKSLGIPSEYCRSITKAKSLL</sequence>
<evidence type="ECO:0000256" key="1">
    <source>
        <dbReference type="ARBA" id="ARBA00022441"/>
    </source>
</evidence>
<keyword evidence="4" id="KW-1185">Reference proteome</keyword>
<protein>
    <submittedName>
        <fullName evidence="3">Kelch-type beta propeller</fullName>
    </submittedName>
</protein>
<dbReference type="InterPro" id="IPR015915">
    <property type="entry name" value="Kelch-typ_b-propeller"/>
</dbReference>
<dbReference type="SUPFAM" id="SSF117281">
    <property type="entry name" value="Kelch motif"/>
    <property type="match status" value="1"/>
</dbReference>
<dbReference type="Pfam" id="PF24681">
    <property type="entry name" value="Kelch_KLHDC2_KLHL20_DRC7"/>
    <property type="match status" value="1"/>
</dbReference>
<evidence type="ECO:0000313" key="4">
    <source>
        <dbReference type="Proteomes" id="UP000325440"/>
    </source>
</evidence>
<gene>
    <name evidence="3" type="ORF">CINCED_3A018084</name>
</gene>
<dbReference type="PANTHER" id="PTHR46428">
    <property type="entry name" value="KELCH DOMAIN-CONTAINING PROTEIN 10"/>
    <property type="match status" value="1"/>
</dbReference>
<accession>A0A5E4NLZ3</accession>
<keyword evidence="2" id="KW-0677">Repeat</keyword>
<dbReference type="AlphaFoldDB" id="A0A5E4NLZ3"/>
<name>A0A5E4NLZ3_9HEMI</name>
<keyword evidence="1" id="KW-0880">Kelch repeat</keyword>
<evidence type="ECO:0000313" key="3">
    <source>
        <dbReference type="EMBL" id="VVC45978.1"/>
    </source>
</evidence>
<evidence type="ECO:0000256" key="2">
    <source>
        <dbReference type="ARBA" id="ARBA00022737"/>
    </source>
</evidence>
<dbReference type="InterPro" id="IPR052125">
    <property type="entry name" value="KLHDC10"/>
</dbReference>
<dbReference type="GO" id="GO:0032874">
    <property type="term" value="P:positive regulation of stress-activated MAPK cascade"/>
    <property type="evidence" value="ECO:0007669"/>
    <property type="project" value="TreeGrafter"/>
</dbReference>
<organism evidence="3 4">
    <name type="scientific">Cinara cedri</name>
    <dbReference type="NCBI Taxonomy" id="506608"/>
    <lineage>
        <taxon>Eukaryota</taxon>
        <taxon>Metazoa</taxon>
        <taxon>Ecdysozoa</taxon>
        <taxon>Arthropoda</taxon>
        <taxon>Hexapoda</taxon>
        <taxon>Insecta</taxon>
        <taxon>Pterygota</taxon>
        <taxon>Neoptera</taxon>
        <taxon>Paraneoptera</taxon>
        <taxon>Hemiptera</taxon>
        <taxon>Sternorrhyncha</taxon>
        <taxon>Aphidomorpha</taxon>
        <taxon>Aphidoidea</taxon>
        <taxon>Aphididae</taxon>
        <taxon>Lachninae</taxon>
        <taxon>Cinara</taxon>
    </lineage>
</organism>
<reference evidence="3 4" key="1">
    <citation type="submission" date="2019-08" db="EMBL/GenBank/DDBJ databases">
        <authorList>
            <person name="Alioto T."/>
            <person name="Alioto T."/>
            <person name="Gomez Garrido J."/>
        </authorList>
    </citation>
    <scope>NUCLEOTIDE SEQUENCE [LARGE SCALE GENOMIC DNA]</scope>
</reference>
<dbReference type="OrthoDB" id="7676067at2759"/>
<proteinExistence type="predicted"/>
<dbReference type="Gene3D" id="2.120.10.80">
    <property type="entry name" value="Kelch-type beta propeller"/>
    <property type="match status" value="2"/>
</dbReference>
<dbReference type="PANTHER" id="PTHR46428:SF1">
    <property type="entry name" value="KELCH DOMAIN-CONTAINING PROTEIN 10"/>
    <property type="match status" value="1"/>
</dbReference>
<dbReference type="Proteomes" id="UP000325440">
    <property type="component" value="Unassembled WGS sequence"/>
</dbReference>
<dbReference type="EMBL" id="CABPRJ010002424">
    <property type="protein sequence ID" value="VVC45978.1"/>
    <property type="molecule type" value="Genomic_DNA"/>
</dbReference>